<feature type="chain" id="PRO_5043867869" description="DUF2846 domain-containing protein" evidence="1">
    <location>
        <begin position="25"/>
        <end position="205"/>
    </location>
</feature>
<dbReference type="EMBL" id="JACYTR010000029">
    <property type="protein sequence ID" value="MBD8526735.1"/>
    <property type="molecule type" value="Genomic_DNA"/>
</dbReference>
<dbReference type="AlphaFoldDB" id="A0AAW3ZP88"/>
<name>A0AAW3ZP88_9GAMM</name>
<keyword evidence="3" id="KW-1185">Reference proteome</keyword>
<accession>A0AAW3ZP88</accession>
<sequence>MKVAVRSLVLFLALLTLAVGSADARSKKMLESAEQSPQPAAGKALVVFLRSSFVGSAIQSSIYQVEGDFQEFLGIVSNKTRIATEVEPGQHRFMVIAENADFLEAEVEAGKTYYVLISPRPGAWKARFSLLPIRNDAAAKYNLHSADFKKWMKKTTRVEIGPDAQAWFEENQASITDKRVKYLQKWNDKSKEELAELTLNANDGV</sequence>
<proteinExistence type="predicted"/>
<protein>
    <recommendedName>
        <fullName evidence="4">DUF2846 domain-containing protein</fullName>
    </recommendedName>
</protein>
<evidence type="ECO:0000313" key="2">
    <source>
        <dbReference type="EMBL" id="MBD8526735.1"/>
    </source>
</evidence>
<evidence type="ECO:0008006" key="4">
    <source>
        <dbReference type="Google" id="ProtNLM"/>
    </source>
</evidence>
<reference evidence="2 3" key="1">
    <citation type="submission" date="2020-09" db="EMBL/GenBank/DDBJ databases">
        <title>Pseudoxanthomonas sp. CAU 1598 isolated from sand of Yaerae Beach.</title>
        <authorList>
            <person name="Kim W."/>
        </authorList>
    </citation>
    <scope>NUCLEOTIDE SEQUENCE [LARGE SCALE GENOMIC DNA]</scope>
    <source>
        <strain evidence="2 3">CAU 1598</strain>
    </source>
</reference>
<comment type="caution">
    <text evidence="2">The sequence shown here is derived from an EMBL/GenBank/DDBJ whole genome shotgun (WGS) entry which is preliminary data.</text>
</comment>
<evidence type="ECO:0000313" key="3">
    <source>
        <dbReference type="Proteomes" id="UP000613768"/>
    </source>
</evidence>
<gene>
    <name evidence="2" type="ORF">IFO71_13410</name>
</gene>
<feature type="signal peptide" evidence="1">
    <location>
        <begin position="1"/>
        <end position="24"/>
    </location>
</feature>
<dbReference type="RefSeq" id="WP_192030155.1">
    <property type="nucleotide sequence ID" value="NZ_JACYTR010000029.1"/>
</dbReference>
<organism evidence="2 3">
    <name type="scientific">Pseudomarimonas arenosa</name>
    <dbReference type="NCBI Taxonomy" id="2774145"/>
    <lineage>
        <taxon>Bacteria</taxon>
        <taxon>Pseudomonadati</taxon>
        <taxon>Pseudomonadota</taxon>
        <taxon>Gammaproteobacteria</taxon>
        <taxon>Lysobacterales</taxon>
        <taxon>Lysobacteraceae</taxon>
        <taxon>Pseudomarimonas</taxon>
    </lineage>
</organism>
<keyword evidence="1" id="KW-0732">Signal</keyword>
<dbReference type="Proteomes" id="UP000613768">
    <property type="component" value="Unassembled WGS sequence"/>
</dbReference>
<evidence type="ECO:0000256" key="1">
    <source>
        <dbReference type="SAM" id="SignalP"/>
    </source>
</evidence>